<dbReference type="InterPro" id="IPR017946">
    <property type="entry name" value="PLC-like_Pdiesterase_TIM-brl"/>
</dbReference>
<evidence type="ECO:0000313" key="3">
    <source>
        <dbReference type="Proteomes" id="UP001501570"/>
    </source>
</evidence>
<protein>
    <recommendedName>
        <fullName evidence="4">Phosphatidylinositol-specific phospholipase C</fullName>
    </recommendedName>
</protein>
<dbReference type="SUPFAM" id="SSF51695">
    <property type="entry name" value="PLC-like phosphodiesterases"/>
    <property type="match status" value="1"/>
</dbReference>
<dbReference type="Gene3D" id="3.20.20.190">
    <property type="entry name" value="Phosphatidylinositol (PI) phosphodiesterase"/>
    <property type="match status" value="1"/>
</dbReference>
<keyword evidence="3" id="KW-1185">Reference proteome</keyword>
<dbReference type="RefSeq" id="WP_345637501.1">
    <property type="nucleotide sequence ID" value="NZ_BAABJQ010000034.1"/>
</dbReference>
<feature type="signal peptide" evidence="1">
    <location>
        <begin position="1"/>
        <end position="35"/>
    </location>
</feature>
<sequence>MEALRPVRRRRLRAAAVALLATAAVLAAGPGTAQAATAHATTAPATTARAGAADSAAARAALPGDNLPFASAVFRATHNSYSGNLDGTKGSIESQLDSGVRFLEFDVQDNGYATNHDYSIGHDSPGDLVDHAGNPASNLLRDWLRTVATWSAAHPDAAPLLVMLDLKDDLTDNTSFAAGNLAALNQELTDAFGSRLLMARDVPGALGTIGSLRGRVLTLLSGDAGDRTSYRRDIGYDPAVAINSHGQVVEVHDSGSGALWYWTGTYGADGRVTWLRHGQYDTGTTPAVALNDSGQLVEVHKSASADTLWYHVGQLGADGEITWSPSRQYDSGVTPTVSFVSGSGTAVHEIHRSQSNAQNWAWDGTLNASAATVSWNAATHGKTSDPLYGKTVGTAGGMRVAVRTGADGAAPAQTLLYSTDRVAGDRIRYQQTAFDEYQDGDPAFLQEGALFYAATATDTGFITSARQAGQIVRGWDFDSAGDATSPLANYPATNNPSAAWYVSLVTQAGAVS</sequence>
<evidence type="ECO:0000313" key="2">
    <source>
        <dbReference type="EMBL" id="GAA5198597.1"/>
    </source>
</evidence>
<dbReference type="PROSITE" id="PS51318">
    <property type="entry name" value="TAT"/>
    <property type="match status" value="1"/>
</dbReference>
<proteinExistence type="predicted"/>
<evidence type="ECO:0008006" key="4">
    <source>
        <dbReference type="Google" id="ProtNLM"/>
    </source>
</evidence>
<reference evidence="3" key="1">
    <citation type="journal article" date="2019" name="Int. J. Syst. Evol. Microbiol.">
        <title>The Global Catalogue of Microorganisms (GCM) 10K type strain sequencing project: providing services to taxonomists for standard genome sequencing and annotation.</title>
        <authorList>
            <consortium name="The Broad Institute Genomics Platform"/>
            <consortium name="The Broad Institute Genome Sequencing Center for Infectious Disease"/>
            <person name="Wu L."/>
            <person name="Ma J."/>
        </authorList>
    </citation>
    <scope>NUCLEOTIDE SEQUENCE [LARGE SCALE GENOMIC DNA]</scope>
    <source>
        <strain evidence="3">JCM 18304</strain>
    </source>
</reference>
<dbReference type="EMBL" id="BAABJQ010000034">
    <property type="protein sequence ID" value="GAA5198597.1"/>
    <property type="molecule type" value="Genomic_DNA"/>
</dbReference>
<keyword evidence="1" id="KW-0732">Signal</keyword>
<organism evidence="2 3">
    <name type="scientific">Rugosimonospora acidiphila</name>
    <dbReference type="NCBI Taxonomy" id="556531"/>
    <lineage>
        <taxon>Bacteria</taxon>
        <taxon>Bacillati</taxon>
        <taxon>Actinomycetota</taxon>
        <taxon>Actinomycetes</taxon>
        <taxon>Micromonosporales</taxon>
        <taxon>Micromonosporaceae</taxon>
        <taxon>Rugosimonospora</taxon>
    </lineage>
</organism>
<evidence type="ECO:0000256" key="1">
    <source>
        <dbReference type="SAM" id="SignalP"/>
    </source>
</evidence>
<gene>
    <name evidence="2" type="ORF">GCM10023322_72310</name>
</gene>
<comment type="caution">
    <text evidence="2">The sequence shown here is derived from an EMBL/GenBank/DDBJ whole genome shotgun (WGS) entry which is preliminary data.</text>
</comment>
<accession>A0ABP9SP66</accession>
<dbReference type="InterPro" id="IPR006311">
    <property type="entry name" value="TAT_signal"/>
</dbReference>
<name>A0ABP9SP66_9ACTN</name>
<feature type="chain" id="PRO_5046179302" description="Phosphatidylinositol-specific phospholipase C" evidence="1">
    <location>
        <begin position="36"/>
        <end position="512"/>
    </location>
</feature>
<dbReference type="Proteomes" id="UP001501570">
    <property type="component" value="Unassembled WGS sequence"/>
</dbReference>